<dbReference type="STRING" id="1798683.A3C90_03350"/>
<dbReference type="SUPFAM" id="SSF158446">
    <property type="entry name" value="IVS-encoded protein-like"/>
    <property type="match status" value="1"/>
</dbReference>
<protein>
    <recommendedName>
        <fullName evidence="3">Four helix bundle protein</fullName>
    </recommendedName>
</protein>
<organism evidence="1 2">
    <name type="scientific">Candidatus Magasanikbacteria bacterium RIFCSPHIGHO2_02_FULL_51_14</name>
    <dbReference type="NCBI Taxonomy" id="1798683"/>
    <lineage>
        <taxon>Bacteria</taxon>
        <taxon>Candidatus Magasanikiibacteriota</taxon>
    </lineage>
</organism>
<proteinExistence type="predicted"/>
<comment type="caution">
    <text evidence="1">The sequence shown here is derived from an EMBL/GenBank/DDBJ whole genome shotgun (WGS) entry which is preliminary data.</text>
</comment>
<accession>A0A1F6MQJ2</accession>
<name>A0A1F6MQJ2_9BACT</name>
<dbReference type="NCBIfam" id="TIGR02436">
    <property type="entry name" value="four helix bundle protein"/>
    <property type="match status" value="1"/>
</dbReference>
<reference evidence="1 2" key="1">
    <citation type="journal article" date="2016" name="Nat. Commun.">
        <title>Thousands of microbial genomes shed light on interconnected biogeochemical processes in an aquifer system.</title>
        <authorList>
            <person name="Anantharaman K."/>
            <person name="Brown C.T."/>
            <person name="Hug L.A."/>
            <person name="Sharon I."/>
            <person name="Castelle C.J."/>
            <person name="Probst A.J."/>
            <person name="Thomas B.C."/>
            <person name="Singh A."/>
            <person name="Wilkins M.J."/>
            <person name="Karaoz U."/>
            <person name="Brodie E.L."/>
            <person name="Williams K.H."/>
            <person name="Hubbard S.S."/>
            <person name="Banfield J.F."/>
        </authorList>
    </citation>
    <scope>NUCLEOTIDE SEQUENCE [LARGE SCALE GENOMIC DNA]</scope>
</reference>
<evidence type="ECO:0000313" key="1">
    <source>
        <dbReference type="EMBL" id="OGH73892.1"/>
    </source>
</evidence>
<dbReference type="Gene3D" id="1.20.1440.60">
    <property type="entry name" value="23S rRNA-intervening sequence"/>
    <property type="match status" value="1"/>
</dbReference>
<evidence type="ECO:0008006" key="3">
    <source>
        <dbReference type="Google" id="ProtNLM"/>
    </source>
</evidence>
<dbReference type="CDD" id="cd16377">
    <property type="entry name" value="23S_rRNA_IVP_like"/>
    <property type="match status" value="1"/>
</dbReference>
<dbReference type="InterPro" id="IPR036583">
    <property type="entry name" value="23S_rRNA_IVS_sf"/>
</dbReference>
<dbReference type="InterPro" id="IPR012657">
    <property type="entry name" value="23S_rRNA-intervening_sequence"/>
</dbReference>
<dbReference type="PANTHER" id="PTHR38471">
    <property type="entry name" value="FOUR HELIX BUNDLE PROTEIN"/>
    <property type="match status" value="1"/>
</dbReference>
<dbReference type="Proteomes" id="UP000177457">
    <property type="component" value="Unassembled WGS sequence"/>
</dbReference>
<dbReference type="AlphaFoldDB" id="A0A1F6MQJ2"/>
<sequence>MMQKEYKKFYEADLWQDAYGLQKEVFEQTQTFPKHERYGLGSQLNDSSNSVCGNLAEEHGRFFYGDKIRILYIVRGEMEETQSHLIVAVSRGYIKKETSVSMIGRYEKLKMKINGRISDFRVKKERD</sequence>
<evidence type="ECO:0000313" key="2">
    <source>
        <dbReference type="Proteomes" id="UP000177457"/>
    </source>
</evidence>
<dbReference type="EMBL" id="MFQE01000008">
    <property type="protein sequence ID" value="OGH73892.1"/>
    <property type="molecule type" value="Genomic_DNA"/>
</dbReference>
<dbReference type="PANTHER" id="PTHR38471:SF2">
    <property type="entry name" value="FOUR HELIX BUNDLE PROTEIN"/>
    <property type="match status" value="1"/>
</dbReference>
<gene>
    <name evidence="1" type="ORF">A3C90_03350</name>
</gene>
<dbReference type="Pfam" id="PF05635">
    <property type="entry name" value="23S_rRNA_IVP"/>
    <property type="match status" value="1"/>
</dbReference>